<proteinExistence type="predicted"/>
<feature type="transmembrane region" description="Helical" evidence="5">
    <location>
        <begin position="49"/>
        <end position="71"/>
    </location>
</feature>
<evidence type="ECO:0000256" key="5">
    <source>
        <dbReference type="SAM" id="Phobius"/>
    </source>
</evidence>
<protein>
    <submittedName>
        <fullName evidence="7">7TM GPCR domain containing protein</fullName>
    </submittedName>
</protein>
<keyword evidence="3 5" id="KW-1133">Transmembrane helix</keyword>
<evidence type="ECO:0000256" key="2">
    <source>
        <dbReference type="ARBA" id="ARBA00022692"/>
    </source>
</evidence>
<keyword evidence="4 5" id="KW-0472">Membrane</keyword>
<dbReference type="AlphaFoldDB" id="A0AAN8FJ50"/>
<dbReference type="SUPFAM" id="SSF81321">
    <property type="entry name" value="Family A G protein-coupled receptor-like"/>
    <property type="match status" value="1"/>
</dbReference>
<dbReference type="PANTHER" id="PTHR23017:SF3">
    <property type="entry name" value="G-PROTEIN COUPLED RECEPTORS FAMILY 1 PROFILE DOMAIN-CONTAINING PROTEIN"/>
    <property type="match status" value="1"/>
</dbReference>
<dbReference type="Pfam" id="PF10328">
    <property type="entry name" value="7TM_GPCR_Srx"/>
    <property type="match status" value="1"/>
</dbReference>
<dbReference type="PROSITE" id="PS50262">
    <property type="entry name" value="G_PROTEIN_RECEP_F1_2"/>
    <property type="match status" value="1"/>
</dbReference>
<evidence type="ECO:0000259" key="6">
    <source>
        <dbReference type="PROSITE" id="PS50262"/>
    </source>
</evidence>
<feature type="transmembrane region" description="Helical" evidence="5">
    <location>
        <begin position="263"/>
        <end position="282"/>
    </location>
</feature>
<keyword evidence="8" id="KW-1185">Reference proteome</keyword>
<dbReference type="EMBL" id="WIXE01010529">
    <property type="protein sequence ID" value="KAK5977499.1"/>
    <property type="molecule type" value="Genomic_DNA"/>
</dbReference>
<comment type="caution">
    <text evidence="7">The sequence shown here is derived from an EMBL/GenBank/DDBJ whole genome shotgun (WGS) entry which is preliminary data.</text>
</comment>
<feature type="transmembrane region" description="Helical" evidence="5">
    <location>
        <begin position="229"/>
        <end position="251"/>
    </location>
</feature>
<dbReference type="InterPro" id="IPR017452">
    <property type="entry name" value="GPCR_Rhodpsn_7TM"/>
</dbReference>
<dbReference type="Gene3D" id="1.20.1070.10">
    <property type="entry name" value="Rhodopsin 7-helix transmembrane proteins"/>
    <property type="match status" value="1"/>
</dbReference>
<comment type="subcellular location">
    <subcellularLocation>
        <location evidence="1">Membrane</location>
    </subcellularLocation>
</comment>
<name>A0AAN8FJ50_TRICO</name>
<dbReference type="CDD" id="cd00637">
    <property type="entry name" value="7tm_classA_rhodopsin-like"/>
    <property type="match status" value="1"/>
</dbReference>
<evidence type="ECO:0000313" key="8">
    <source>
        <dbReference type="Proteomes" id="UP001331761"/>
    </source>
</evidence>
<feature type="transmembrane region" description="Helical" evidence="5">
    <location>
        <begin position="128"/>
        <end position="155"/>
    </location>
</feature>
<feature type="transmembrane region" description="Helical" evidence="5">
    <location>
        <begin position="91"/>
        <end position="116"/>
    </location>
</feature>
<feature type="transmembrane region" description="Helical" evidence="5">
    <location>
        <begin position="175"/>
        <end position="198"/>
    </location>
</feature>
<organism evidence="7 8">
    <name type="scientific">Trichostrongylus colubriformis</name>
    <name type="common">Black scour worm</name>
    <dbReference type="NCBI Taxonomy" id="6319"/>
    <lineage>
        <taxon>Eukaryota</taxon>
        <taxon>Metazoa</taxon>
        <taxon>Ecdysozoa</taxon>
        <taxon>Nematoda</taxon>
        <taxon>Chromadorea</taxon>
        <taxon>Rhabditida</taxon>
        <taxon>Rhabditina</taxon>
        <taxon>Rhabditomorpha</taxon>
        <taxon>Strongyloidea</taxon>
        <taxon>Trichostrongylidae</taxon>
        <taxon>Trichostrongylus</taxon>
    </lineage>
</organism>
<dbReference type="Proteomes" id="UP001331761">
    <property type="component" value="Unassembled WGS sequence"/>
</dbReference>
<dbReference type="InterPro" id="IPR019430">
    <property type="entry name" value="7TM_GPCR_serpentine_rcpt_Srx"/>
</dbReference>
<dbReference type="GO" id="GO:0016020">
    <property type="term" value="C:membrane"/>
    <property type="evidence" value="ECO:0007669"/>
    <property type="project" value="UniProtKB-SubCell"/>
</dbReference>
<reference evidence="7 8" key="1">
    <citation type="submission" date="2019-10" db="EMBL/GenBank/DDBJ databases">
        <title>Assembly and Annotation for the nematode Trichostrongylus colubriformis.</title>
        <authorList>
            <person name="Martin J."/>
        </authorList>
    </citation>
    <scope>NUCLEOTIDE SEQUENCE [LARGE SCALE GENOMIC DNA]</scope>
    <source>
        <strain evidence="7">G859</strain>
        <tissue evidence="7">Whole worm</tissue>
    </source>
</reference>
<keyword evidence="2 5" id="KW-0812">Transmembrane</keyword>
<gene>
    <name evidence="7" type="ORF">GCK32_002205</name>
</gene>
<evidence type="ECO:0000313" key="7">
    <source>
        <dbReference type="EMBL" id="KAK5977499.1"/>
    </source>
</evidence>
<feature type="transmembrane region" description="Helical" evidence="5">
    <location>
        <begin position="17"/>
        <end position="37"/>
    </location>
</feature>
<sequence>MNSTKNVPDYLEILETALLGSVSIFGFLCNALSFVILIRHRVFRNSFGYLAACEALSNALTLLIFALWATPWTFMEIPSTIQWLNLYVGQLSLATATSCFHCSLIIAINRFVAVMLPALYRQVFNERVTVVLLLIILIISTLYFSLTFTGCEFYFDHDFHAWTFGEQPCSQSISLYIDTCYNLIVFVIIGSIDIVVFVRVRSARKKIMASSGGNAEAENRKRAGRENRMFMQSLLSNCAYLFMLFSFHVLARFTSAEFGLFMFTTWVWAAAHAAGGLILIYFNPEVKGHLVSVPHFVKFVWNPVTTIDTATRTTAVVPSNKY</sequence>
<dbReference type="PANTHER" id="PTHR23017">
    <property type="entry name" value="SERPENTINE RECEPTOR, CLASS X"/>
    <property type="match status" value="1"/>
</dbReference>
<accession>A0AAN8FJ50</accession>
<feature type="domain" description="G-protein coupled receptors family 1 profile" evidence="6">
    <location>
        <begin position="29"/>
        <end position="250"/>
    </location>
</feature>
<evidence type="ECO:0000256" key="1">
    <source>
        <dbReference type="ARBA" id="ARBA00004370"/>
    </source>
</evidence>
<evidence type="ECO:0000256" key="3">
    <source>
        <dbReference type="ARBA" id="ARBA00022989"/>
    </source>
</evidence>
<evidence type="ECO:0000256" key="4">
    <source>
        <dbReference type="ARBA" id="ARBA00023136"/>
    </source>
</evidence>